<dbReference type="Pfam" id="PF04149">
    <property type="entry name" value="DUF397"/>
    <property type="match status" value="1"/>
</dbReference>
<reference evidence="2" key="1">
    <citation type="submission" date="2021-04" db="EMBL/GenBank/DDBJ databases">
        <title>Saccharothrix algeriensis WGS.</title>
        <authorList>
            <person name="Stuskova K."/>
            <person name="Hakalova E."/>
            <person name="Tebbal A.B."/>
            <person name="Eichmeier A."/>
        </authorList>
    </citation>
    <scope>NUCLEOTIDE SEQUENCE</scope>
    <source>
        <strain evidence="2">NRRL B-24137</strain>
    </source>
</reference>
<sequence>MNTTKTWRRSSHSGAGNNCVELAVARAATVVRDSKHPGPELIFADRPFRAFLIALRQT</sequence>
<name>A0A8T8I224_9PSEU</name>
<evidence type="ECO:0000259" key="1">
    <source>
        <dbReference type="Pfam" id="PF04149"/>
    </source>
</evidence>
<dbReference type="Proteomes" id="UP000671828">
    <property type="component" value="Chromosome"/>
</dbReference>
<dbReference type="EMBL" id="CP072788">
    <property type="protein sequence ID" value="QTR04747.1"/>
    <property type="molecule type" value="Genomic_DNA"/>
</dbReference>
<accession>A0A8T8I224</accession>
<proteinExistence type="predicted"/>
<dbReference type="RefSeq" id="WP_204841610.1">
    <property type="nucleotide sequence ID" value="NZ_JAFBCL010000001.1"/>
</dbReference>
<feature type="domain" description="DUF397" evidence="1">
    <location>
        <begin position="6"/>
        <end position="56"/>
    </location>
</feature>
<dbReference type="AlphaFoldDB" id="A0A8T8I224"/>
<organism evidence="2 3">
    <name type="scientific">Saccharothrix algeriensis</name>
    <dbReference type="NCBI Taxonomy" id="173560"/>
    <lineage>
        <taxon>Bacteria</taxon>
        <taxon>Bacillati</taxon>
        <taxon>Actinomycetota</taxon>
        <taxon>Actinomycetes</taxon>
        <taxon>Pseudonocardiales</taxon>
        <taxon>Pseudonocardiaceae</taxon>
        <taxon>Saccharothrix</taxon>
    </lineage>
</organism>
<evidence type="ECO:0000313" key="2">
    <source>
        <dbReference type="EMBL" id="QTR04747.1"/>
    </source>
</evidence>
<protein>
    <submittedName>
        <fullName evidence="2">DUF397 domain-containing protein</fullName>
    </submittedName>
</protein>
<dbReference type="InterPro" id="IPR007278">
    <property type="entry name" value="DUF397"/>
</dbReference>
<evidence type="ECO:0000313" key="3">
    <source>
        <dbReference type="Proteomes" id="UP000671828"/>
    </source>
</evidence>
<gene>
    <name evidence="2" type="ORF">J7S33_07980</name>
</gene>